<evidence type="ECO:0000256" key="4">
    <source>
        <dbReference type="ARBA" id="ARBA00023163"/>
    </source>
</evidence>
<dbReference type="AlphaFoldDB" id="A0A419F0V4"/>
<evidence type="ECO:0000256" key="3">
    <source>
        <dbReference type="ARBA" id="ARBA00023015"/>
    </source>
</evidence>
<evidence type="ECO:0000256" key="2">
    <source>
        <dbReference type="ARBA" id="ARBA00023012"/>
    </source>
</evidence>
<feature type="modified residue" description="4-aspartylphosphate" evidence="5">
    <location>
        <position position="54"/>
    </location>
</feature>
<evidence type="ECO:0000313" key="7">
    <source>
        <dbReference type="EMBL" id="RJP71397.1"/>
    </source>
</evidence>
<evidence type="ECO:0000313" key="8">
    <source>
        <dbReference type="Proteomes" id="UP000285961"/>
    </source>
</evidence>
<organism evidence="7 8">
    <name type="scientific">Candidatus Abyssobacteria bacterium SURF_17</name>
    <dbReference type="NCBI Taxonomy" id="2093361"/>
    <lineage>
        <taxon>Bacteria</taxon>
        <taxon>Pseudomonadati</taxon>
        <taxon>Candidatus Hydrogenedentota</taxon>
        <taxon>Candidatus Abyssobacteria</taxon>
    </lineage>
</organism>
<dbReference type="InterPro" id="IPR001789">
    <property type="entry name" value="Sig_transdc_resp-reg_receiver"/>
</dbReference>
<gene>
    <name evidence="7" type="ORF">C4532_07695</name>
</gene>
<dbReference type="InterPro" id="IPR050595">
    <property type="entry name" value="Bact_response_regulator"/>
</dbReference>
<dbReference type="SMART" id="SM00448">
    <property type="entry name" value="REC"/>
    <property type="match status" value="1"/>
</dbReference>
<dbReference type="PANTHER" id="PTHR44591">
    <property type="entry name" value="STRESS RESPONSE REGULATOR PROTEIN 1"/>
    <property type="match status" value="1"/>
</dbReference>
<dbReference type="Pfam" id="PF00072">
    <property type="entry name" value="Response_reg"/>
    <property type="match status" value="1"/>
</dbReference>
<evidence type="ECO:0000259" key="6">
    <source>
        <dbReference type="PROSITE" id="PS50110"/>
    </source>
</evidence>
<keyword evidence="2" id="KW-0902">Two-component regulatory system</keyword>
<dbReference type="GO" id="GO:0000160">
    <property type="term" value="P:phosphorelay signal transduction system"/>
    <property type="evidence" value="ECO:0007669"/>
    <property type="project" value="UniProtKB-KW"/>
</dbReference>
<dbReference type="Gene3D" id="3.40.50.2300">
    <property type="match status" value="1"/>
</dbReference>
<dbReference type="FunFam" id="3.40.50.2300:FF:000018">
    <property type="entry name" value="DNA-binding transcriptional regulator NtrC"/>
    <property type="match status" value="1"/>
</dbReference>
<dbReference type="Proteomes" id="UP000285961">
    <property type="component" value="Unassembled WGS sequence"/>
</dbReference>
<accession>A0A419F0V4</accession>
<comment type="caution">
    <text evidence="7">The sequence shown here is derived from an EMBL/GenBank/DDBJ whole genome shotgun (WGS) entry which is preliminary data.</text>
</comment>
<keyword evidence="4" id="KW-0804">Transcription</keyword>
<keyword evidence="3" id="KW-0805">Transcription regulation</keyword>
<feature type="domain" description="Response regulatory" evidence="6">
    <location>
        <begin position="5"/>
        <end position="119"/>
    </location>
</feature>
<evidence type="ECO:0000256" key="1">
    <source>
        <dbReference type="ARBA" id="ARBA00022553"/>
    </source>
</evidence>
<dbReference type="InterPro" id="IPR011006">
    <property type="entry name" value="CheY-like_superfamily"/>
</dbReference>
<evidence type="ECO:0000256" key="5">
    <source>
        <dbReference type="PROSITE-ProRule" id="PRU00169"/>
    </source>
</evidence>
<dbReference type="EMBL" id="QZKI01000060">
    <property type="protein sequence ID" value="RJP71397.1"/>
    <property type="molecule type" value="Genomic_DNA"/>
</dbReference>
<dbReference type="SUPFAM" id="SSF48452">
    <property type="entry name" value="TPR-like"/>
    <property type="match status" value="1"/>
</dbReference>
<dbReference type="SUPFAM" id="SSF52172">
    <property type="entry name" value="CheY-like"/>
    <property type="match status" value="1"/>
</dbReference>
<keyword evidence="1 5" id="KW-0597">Phosphoprotein</keyword>
<dbReference type="PANTHER" id="PTHR44591:SF3">
    <property type="entry name" value="RESPONSE REGULATORY DOMAIN-CONTAINING PROTEIN"/>
    <property type="match status" value="1"/>
</dbReference>
<sequence>MDTQRILVVDDEKNIRATLQQTLEAAGYGIATAVNGEDCLSLVAESRFHLILLDLKLPGMGGIQVLEKLREKGDRTPVIIITAYGTIESAVDAMKLGAIDYLRKPFSPEQIRDIVKKVLARRDLKAAELRNYADLVEYAKRCINEQDLNGARDYLQKALAADSSRAEAFNLLGVVFELSGNRVEAQKRYRAAIALDATYDPAHKNLKRTAELHYTLDGIDIGPGESETEKA</sequence>
<proteinExistence type="predicted"/>
<name>A0A419F0V4_9BACT</name>
<protein>
    <submittedName>
        <fullName evidence="7">Response regulator</fullName>
    </submittedName>
</protein>
<dbReference type="Gene3D" id="1.25.40.10">
    <property type="entry name" value="Tetratricopeptide repeat domain"/>
    <property type="match status" value="1"/>
</dbReference>
<dbReference type="PROSITE" id="PS50110">
    <property type="entry name" value="RESPONSE_REGULATORY"/>
    <property type="match status" value="1"/>
</dbReference>
<dbReference type="InterPro" id="IPR011990">
    <property type="entry name" value="TPR-like_helical_dom_sf"/>
</dbReference>
<reference evidence="7 8" key="1">
    <citation type="journal article" date="2017" name="ISME J.">
        <title>Energy and carbon metabolisms in a deep terrestrial subsurface fluid microbial community.</title>
        <authorList>
            <person name="Momper L."/>
            <person name="Jungbluth S.P."/>
            <person name="Lee M.D."/>
            <person name="Amend J.P."/>
        </authorList>
    </citation>
    <scope>NUCLEOTIDE SEQUENCE [LARGE SCALE GENOMIC DNA]</scope>
    <source>
        <strain evidence="7">SURF_17</strain>
    </source>
</reference>